<accession>A0A2P8VJP5</accession>
<dbReference type="Proteomes" id="UP000240212">
    <property type="component" value="Unassembled WGS sequence"/>
</dbReference>
<gene>
    <name evidence="3" type="ORF">C7G83_11730</name>
</gene>
<dbReference type="InterPro" id="IPR052894">
    <property type="entry name" value="AsmA-related"/>
</dbReference>
<proteinExistence type="predicted"/>
<dbReference type="STRING" id="1388748.GCA_000463155_01992"/>
<dbReference type="RefSeq" id="WP_106877371.1">
    <property type="nucleotide sequence ID" value="NZ_PYEP01000004.1"/>
</dbReference>
<feature type="domain" description="AsmA" evidence="2">
    <location>
        <begin position="4"/>
        <end position="215"/>
    </location>
</feature>
<feature type="domain" description="AsmA" evidence="2">
    <location>
        <begin position="224"/>
        <end position="507"/>
    </location>
</feature>
<reference evidence="3 4" key="1">
    <citation type="submission" date="2018-03" db="EMBL/GenBank/DDBJ databases">
        <title>Draft genome sequence of the first documented clinical Siccibacter turicensis isolate in Austria.</title>
        <authorList>
            <person name="Lepuschitz S."/>
            <person name="Pekard-Amenitsch S."/>
            <person name="Haunold R."/>
            <person name="Schill S."/>
            <person name="Mach R."/>
            <person name="Allerberger F."/>
            <person name="Ruppitsch W."/>
            <person name="Forsythe S.J."/>
        </authorList>
    </citation>
    <scope>NUCLEOTIDE SEQUENCE [LARGE SCALE GENOMIC DNA]</scope>
    <source>
        <strain evidence="3 4">6100069499-17</strain>
    </source>
</reference>
<dbReference type="GO" id="GO:0005886">
    <property type="term" value="C:plasma membrane"/>
    <property type="evidence" value="ECO:0007669"/>
    <property type="project" value="TreeGrafter"/>
</dbReference>
<dbReference type="PANTHER" id="PTHR30441:SF4">
    <property type="entry name" value="PROTEIN ASMA"/>
    <property type="match status" value="1"/>
</dbReference>
<dbReference type="InterPro" id="IPR007844">
    <property type="entry name" value="AsmA"/>
</dbReference>
<evidence type="ECO:0000313" key="3">
    <source>
        <dbReference type="EMBL" id="PSN07781.1"/>
    </source>
</evidence>
<dbReference type="NCBIfam" id="NF008091">
    <property type="entry name" value="PRK10833.1"/>
    <property type="match status" value="1"/>
</dbReference>
<dbReference type="AlphaFoldDB" id="A0A2P8VJP5"/>
<name>A0A2P8VJP5_9ENTR</name>
<organism evidence="3 4">
    <name type="scientific">Siccibacter turicensis</name>
    <dbReference type="NCBI Taxonomy" id="357233"/>
    <lineage>
        <taxon>Bacteria</taxon>
        <taxon>Pseudomonadati</taxon>
        <taxon>Pseudomonadota</taxon>
        <taxon>Gammaproteobacteria</taxon>
        <taxon>Enterobacterales</taxon>
        <taxon>Enterobacteriaceae</taxon>
        <taxon>Siccibacter</taxon>
    </lineage>
</organism>
<feature type="region of interest" description="Disordered" evidence="1">
    <location>
        <begin position="116"/>
        <end position="139"/>
    </location>
</feature>
<protein>
    <submittedName>
        <fullName evidence="3">Outer membrane assembly protein AsmA</fullName>
    </submittedName>
</protein>
<sequence>MRRLLTTLMILLVVLVAGLSALVMLVNPNDFRSYMVREVEARSGYQLKLDGPLRWHVWPQLSILSGRMSLTAPGAKDALVSADNMRLDVALWPLLSHQLQVKQVMLKGAVIQLTPQSEAHRPENAPVGPRDSVPHPDNSARWSYDISRLKVADSLLVFQHEDDEQVTVRNINIDMEQNDKRQAAIELSGRITRDQRDVTLAVTANLDRNDYPQRMTMNVSQLNWQARGAGLPQSGISGQGRFQAEWQEPSKTLSFSDLAMSANDSAVSGSGSVVLGDMPRWMLDLNFDTLNLENLVAAQEVSGATPQQQGQQARPTPGRPVIASEIHHDDYQLLRGFSAEARLTAKSLRWRGLDFTNVSAALKNDAGLLDIARLDGTLGQGRMSLPGRLDARTPEPAAAFRPAIDNIEIGDILRAFNYPIALTGRFSMHGDFTGGRIDADAFRDSWQGQADVSMANSRMEGLNFQQLVQQAVERSSSNVSAQQNYDNATSLASFSAVARLNRGQLRLDQMKGESAMLALDGTGQLDLVKEQCDTRFNVRVTDGWKGDSALIARLQKTAVPLRVYGPWQQLSYSLDIDQALRKQLQDEAKRRLNDWAERHKNSEKGKDVKELIDKL</sequence>
<evidence type="ECO:0000256" key="1">
    <source>
        <dbReference type="SAM" id="MobiDB-lite"/>
    </source>
</evidence>
<dbReference type="Pfam" id="PF05170">
    <property type="entry name" value="AsmA"/>
    <property type="match status" value="2"/>
</dbReference>
<dbReference type="PANTHER" id="PTHR30441">
    <property type="entry name" value="DUF748 DOMAIN-CONTAINING PROTEIN"/>
    <property type="match status" value="1"/>
</dbReference>
<comment type="caution">
    <text evidence="3">The sequence shown here is derived from an EMBL/GenBank/DDBJ whole genome shotgun (WGS) entry which is preliminary data.</text>
</comment>
<dbReference type="OrthoDB" id="9766390at2"/>
<dbReference type="GO" id="GO:0090313">
    <property type="term" value="P:regulation of protein targeting to membrane"/>
    <property type="evidence" value="ECO:0007669"/>
    <property type="project" value="TreeGrafter"/>
</dbReference>
<evidence type="ECO:0000259" key="2">
    <source>
        <dbReference type="Pfam" id="PF05170"/>
    </source>
</evidence>
<dbReference type="EMBL" id="PYEP01000004">
    <property type="protein sequence ID" value="PSN07781.1"/>
    <property type="molecule type" value="Genomic_DNA"/>
</dbReference>
<keyword evidence="4" id="KW-1185">Reference proteome</keyword>
<evidence type="ECO:0000313" key="4">
    <source>
        <dbReference type="Proteomes" id="UP000240212"/>
    </source>
</evidence>